<dbReference type="AlphaFoldDB" id="F7AN91"/>
<reference evidence="2" key="3">
    <citation type="submission" date="2025-09" db="UniProtKB">
        <authorList>
            <consortium name="Ensembl"/>
        </authorList>
    </citation>
    <scope>IDENTIFICATION</scope>
</reference>
<sequence>MSHRIIVAVMLVLVASILSDAQPGTWPIEQSTNLRRRWTGDEVQLKINRKSDKLFQAIYADDESNH</sequence>
<evidence type="ECO:0000256" key="1">
    <source>
        <dbReference type="SAM" id="SignalP"/>
    </source>
</evidence>
<dbReference type="HOGENOM" id="CLU_2830481_0_0_1"/>
<keyword evidence="1" id="KW-0732">Signal</keyword>
<dbReference type="Proteomes" id="UP000008144">
    <property type="component" value="Unassembled WGS sequence"/>
</dbReference>
<accession>F7AN91</accession>
<protein>
    <submittedName>
        <fullName evidence="2">Uncharacterized protein</fullName>
    </submittedName>
</protein>
<feature type="chain" id="PRO_5003347781" evidence="1">
    <location>
        <begin position="22"/>
        <end position="66"/>
    </location>
</feature>
<organism evidence="2 3">
    <name type="scientific">Ciona intestinalis</name>
    <name type="common">Transparent sea squirt</name>
    <name type="synonym">Ascidia intestinalis</name>
    <dbReference type="NCBI Taxonomy" id="7719"/>
    <lineage>
        <taxon>Eukaryota</taxon>
        <taxon>Metazoa</taxon>
        <taxon>Chordata</taxon>
        <taxon>Tunicata</taxon>
        <taxon>Ascidiacea</taxon>
        <taxon>Phlebobranchia</taxon>
        <taxon>Cionidae</taxon>
        <taxon>Ciona</taxon>
    </lineage>
</organism>
<name>F7AN91_CIOIN</name>
<reference evidence="2" key="2">
    <citation type="submission" date="2025-08" db="UniProtKB">
        <authorList>
            <consortium name="Ensembl"/>
        </authorList>
    </citation>
    <scope>IDENTIFICATION</scope>
</reference>
<keyword evidence="3" id="KW-1185">Reference proteome</keyword>
<proteinExistence type="predicted"/>
<evidence type="ECO:0000313" key="3">
    <source>
        <dbReference type="Proteomes" id="UP000008144"/>
    </source>
</evidence>
<evidence type="ECO:0000313" key="2">
    <source>
        <dbReference type="Ensembl" id="ENSCINP00000008397.3"/>
    </source>
</evidence>
<feature type="signal peptide" evidence="1">
    <location>
        <begin position="1"/>
        <end position="21"/>
    </location>
</feature>
<dbReference type="Ensembl" id="ENSCINT00000008397.3">
    <property type="protein sequence ID" value="ENSCINP00000008397.3"/>
    <property type="gene ID" value="ENSCING00000004077.3"/>
</dbReference>
<dbReference type="InParanoid" id="F7AN91"/>
<reference evidence="3" key="1">
    <citation type="journal article" date="2002" name="Science">
        <title>The draft genome of Ciona intestinalis: insights into chordate and vertebrate origins.</title>
        <authorList>
            <person name="Dehal P."/>
            <person name="Satou Y."/>
            <person name="Campbell R.K."/>
            <person name="Chapman J."/>
            <person name="Degnan B."/>
            <person name="De Tomaso A."/>
            <person name="Davidson B."/>
            <person name="Di Gregorio A."/>
            <person name="Gelpke M."/>
            <person name="Goodstein D.M."/>
            <person name="Harafuji N."/>
            <person name="Hastings K.E."/>
            <person name="Ho I."/>
            <person name="Hotta K."/>
            <person name="Huang W."/>
            <person name="Kawashima T."/>
            <person name="Lemaire P."/>
            <person name="Martinez D."/>
            <person name="Meinertzhagen I.A."/>
            <person name="Necula S."/>
            <person name="Nonaka M."/>
            <person name="Putnam N."/>
            <person name="Rash S."/>
            <person name="Saiga H."/>
            <person name="Satake M."/>
            <person name="Terry A."/>
            <person name="Yamada L."/>
            <person name="Wang H.G."/>
            <person name="Awazu S."/>
            <person name="Azumi K."/>
            <person name="Boore J."/>
            <person name="Branno M."/>
            <person name="Chin-Bow S."/>
            <person name="DeSantis R."/>
            <person name="Doyle S."/>
            <person name="Francino P."/>
            <person name="Keys D.N."/>
            <person name="Haga S."/>
            <person name="Hayashi H."/>
            <person name="Hino K."/>
            <person name="Imai K.S."/>
            <person name="Inaba K."/>
            <person name="Kano S."/>
            <person name="Kobayashi K."/>
            <person name="Kobayashi M."/>
            <person name="Lee B.I."/>
            <person name="Makabe K.W."/>
            <person name="Manohar C."/>
            <person name="Matassi G."/>
            <person name="Medina M."/>
            <person name="Mochizuki Y."/>
            <person name="Mount S."/>
            <person name="Morishita T."/>
            <person name="Miura S."/>
            <person name="Nakayama A."/>
            <person name="Nishizaka S."/>
            <person name="Nomoto H."/>
            <person name="Ohta F."/>
            <person name="Oishi K."/>
            <person name="Rigoutsos I."/>
            <person name="Sano M."/>
            <person name="Sasaki A."/>
            <person name="Sasakura Y."/>
            <person name="Shoguchi E."/>
            <person name="Shin-i T."/>
            <person name="Spagnuolo A."/>
            <person name="Stainier D."/>
            <person name="Suzuki M.M."/>
            <person name="Tassy O."/>
            <person name="Takatori N."/>
            <person name="Tokuoka M."/>
            <person name="Yagi K."/>
            <person name="Yoshizaki F."/>
            <person name="Wada S."/>
            <person name="Zhang C."/>
            <person name="Hyatt P.D."/>
            <person name="Larimer F."/>
            <person name="Detter C."/>
            <person name="Doggett N."/>
            <person name="Glavina T."/>
            <person name="Hawkins T."/>
            <person name="Richardson P."/>
            <person name="Lucas S."/>
            <person name="Kohara Y."/>
            <person name="Levine M."/>
            <person name="Satoh N."/>
            <person name="Rokhsar D.S."/>
        </authorList>
    </citation>
    <scope>NUCLEOTIDE SEQUENCE [LARGE SCALE GENOMIC DNA]</scope>
</reference>